<keyword evidence="3" id="KW-1185">Reference proteome</keyword>
<dbReference type="RefSeq" id="WP_189027881.1">
    <property type="nucleotide sequence ID" value="NZ_BMNE01000003.1"/>
</dbReference>
<evidence type="ECO:0000313" key="2">
    <source>
        <dbReference type="EMBL" id="GGN79203.1"/>
    </source>
</evidence>
<organism evidence="2 3">
    <name type="scientific">Nocardia rhizosphaerihabitans</name>
    <dbReference type="NCBI Taxonomy" id="1691570"/>
    <lineage>
        <taxon>Bacteria</taxon>
        <taxon>Bacillati</taxon>
        <taxon>Actinomycetota</taxon>
        <taxon>Actinomycetes</taxon>
        <taxon>Mycobacteriales</taxon>
        <taxon>Nocardiaceae</taxon>
        <taxon>Nocardia</taxon>
    </lineage>
</organism>
<feature type="region of interest" description="Disordered" evidence="1">
    <location>
        <begin position="23"/>
        <end position="50"/>
    </location>
</feature>
<proteinExistence type="predicted"/>
<evidence type="ECO:0000313" key="3">
    <source>
        <dbReference type="Proteomes" id="UP000658127"/>
    </source>
</evidence>
<name>A0ABQ2KF08_9NOCA</name>
<accession>A0ABQ2KF08</accession>
<gene>
    <name evidence="2" type="ORF">GCM10011610_27410</name>
</gene>
<evidence type="ECO:0000256" key="1">
    <source>
        <dbReference type="SAM" id="MobiDB-lite"/>
    </source>
</evidence>
<protein>
    <submittedName>
        <fullName evidence="2">Uncharacterized protein</fullName>
    </submittedName>
</protein>
<dbReference type="Proteomes" id="UP000658127">
    <property type="component" value="Unassembled WGS sequence"/>
</dbReference>
<reference evidence="3" key="1">
    <citation type="journal article" date="2019" name="Int. J. Syst. Evol. Microbiol.">
        <title>The Global Catalogue of Microorganisms (GCM) 10K type strain sequencing project: providing services to taxonomists for standard genome sequencing and annotation.</title>
        <authorList>
            <consortium name="The Broad Institute Genomics Platform"/>
            <consortium name="The Broad Institute Genome Sequencing Center for Infectious Disease"/>
            <person name="Wu L."/>
            <person name="Ma J."/>
        </authorList>
    </citation>
    <scope>NUCLEOTIDE SEQUENCE [LARGE SCALE GENOMIC DNA]</scope>
    <source>
        <strain evidence="3">CGMCC 4.7329</strain>
    </source>
</reference>
<comment type="caution">
    <text evidence="2">The sequence shown here is derived from an EMBL/GenBank/DDBJ whole genome shotgun (WGS) entry which is preliminary data.</text>
</comment>
<sequence length="124" mass="13157">MSTTGRSRSGHLTAVWLTDFGYGSGSEPRGQPHVESGRAFGSQRATDRVPHAVPTSVINDASAAGKTWAEISAALGMSAQGAIDHHQHQRELIADQADGARDRASSDPMIALALDEPVRRRENG</sequence>
<dbReference type="EMBL" id="BMNE01000003">
    <property type="protein sequence ID" value="GGN79203.1"/>
    <property type="molecule type" value="Genomic_DNA"/>
</dbReference>